<evidence type="ECO:0000256" key="5">
    <source>
        <dbReference type="PROSITE-ProRule" id="PRU00042"/>
    </source>
</evidence>
<dbReference type="InterPro" id="IPR013087">
    <property type="entry name" value="Znf_C2H2_type"/>
</dbReference>
<keyword evidence="3 5" id="KW-0863">Zinc-finger</keyword>
<keyword evidence="1" id="KW-0479">Metal-binding</keyword>
<evidence type="ECO:0000256" key="4">
    <source>
        <dbReference type="ARBA" id="ARBA00022833"/>
    </source>
</evidence>
<protein>
    <recommendedName>
        <fullName evidence="6">C2H2-type domain-containing protein</fullName>
    </recommendedName>
</protein>
<gene>
    <name evidence="7" type="ORF">ECRASSUSDP1_LOCUS27880</name>
</gene>
<keyword evidence="2" id="KW-0677">Repeat</keyword>
<evidence type="ECO:0000256" key="3">
    <source>
        <dbReference type="ARBA" id="ARBA00022771"/>
    </source>
</evidence>
<dbReference type="GO" id="GO:0000981">
    <property type="term" value="F:DNA-binding transcription factor activity, RNA polymerase II-specific"/>
    <property type="evidence" value="ECO:0007669"/>
    <property type="project" value="TreeGrafter"/>
</dbReference>
<dbReference type="PANTHER" id="PTHR23235:SF120">
    <property type="entry name" value="KRUPPEL-LIKE FACTOR 15"/>
    <property type="match status" value="1"/>
</dbReference>
<dbReference type="EMBL" id="CAMPGE010028762">
    <property type="protein sequence ID" value="CAI2386270.1"/>
    <property type="molecule type" value="Genomic_DNA"/>
</dbReference>
<reference evidence="7" key="1">
    <citation type="submission" date="2023-07" db="EMBL/GenBank/DDBJ databases">
        <authorList>
            <consortium name="AG Swart"/>
            <person name="Singh M."/>
            <person name="Singh A."/>
            <person name="Seah K."/>
            <person name="Emmerich C."/>
        </authorList>
    </citation>
    <scope>NUCLEOTIDE SEQUENCE</scope>
    <source>
        <strain evidence="7">DP1</strain>
    </source>
</reference>
<organism evidence="7 8">
    <name type="scientific">Euplotes crassus</name>
    <dbReference type="NCBI Taxonomy" id="5936"/>
    <lineage>
        <taxon>Eukaryota</taxon>
        <taxon>Sar</taxon>
        <taxon>Alveolata</taxon>
        <taxon>Ciliophora</taxon>
        <taxon>Intramacronucleata</taxon>
        <taxon>Spirotrichea</taxon>
        <taxon>Hypotrichia</taxon>
        <taxon>Euplotida</taxon>
        <taxon>Euplotidae</taxon>
        <taxon>Moneuplotes</taxon>
    </lineage>
</organism>
<dbReference type="AlphaFoldDB" id="A0AAD2DB72"/>
<dbReference type="Pfam" id="PF00096">
    <property type="entry name" value="zf-C2H2"/>
    <property type="match status" value="2"/>
</dbReference>
<accession>A0AAD2DB72</accession>
<feature type="domain" description="C2H2-type" evidence="6">
    <location>
        <begin position="291"/>
        <end position="313"/>
    </location>
</feature>
<evidence type="ECO:0000313" key="8">
    <source>
        <dbReference type="Proteomes" id="UP001295684"/>
    </source>
</evidence>
<dbReference type="PANTHER" id="PTHR23235">
    <property type="entry name" value="KRUEPPEL-LIKE TRANSCRIPTION FACTOR"/>
    <property type="match status" value="1"/>
</dbReference>
<dbReference type="PROSITE" id="PS50157">
    <property type="entry name" value="ZINC_FINGER_C2H2_2"/>
    <property type="match status" value="3"/>
</dbReference>
<feature type="domain" description="C2H2-type" evidence="6">
    <location>
        <begin position="261"/>
        <end position="290"/>
    </location>
</feature>
<dbReference type="SUPFAM" id="SSF57667">
    <property type="entry name" value="beta-beta-alpha zinc fingers"/>
    <property type="match status" value="1"/>
</dbReference>
<dbReference type="GO" id="GO:0008270">
    <property type="term" value="F:zinc ion binding"/>
    <property type="evidence" value="ECO:0007669"/>
    <property type="project" value="UniProtKB-KW"/>
</dbReference>
<keyword evidence="8" id="KW-1185">Reference proteome</keyword>
<dbReference type="Proteomes" id="UP001295684">
    <property type="component" value="Unassembled WGS sequence"/>
</dbReference>
<proteinExistence type="predicted"/>
<sequence length="352" mass="40036">MQNILPYQVQGLNQMPYVLMTPAASAYFPMPISMQEIPVQVSSPVGPLTNTLVDWNQSQAPLGSLECGQAHTGGSANSHIKEYNILQQAHLDEGYYKECGIGQPAYANRHFTLPSLNQISAELVDSNEHQRILMTAPDYNLCESACKPIRQGPIQGHERSMMNTASTKEEANFVEKRQGSNSEFFTLEKFCICNQKVADCYNMSISFQHSSHSSPASPNPSDEVRTKKSPETNFLEELDEYQGSFEQLKPSINNGKKTHIFRCKVNGCNKGFHRAQNIVMHLRVHFGVKKFSCDYCERKFTQKGNRDKHMKLHLTPSIEERRNISCKWCGVMFTEKHNLQSHIKQMHEMKDE</sequence>
<dbReference type="InterPro" id="IPR036236">
    <property type="entry name" value="Znf_C2H2_sf"/>
</dbReference>
<evidence type="ECO:0000256" key="2">
    <source>
        <dbReference type="ARBA" id="ARBA00022737"/>
    </source>
</evidence>
<name>A0AAD2DB72_EUPCR</name>
<dbReference type="SMART" id="SM00355">
    <property type="entry name" value="ZnF_C2H2"/>
    <property type="match status" value="3"/>
</dbReference>
<evidence type="ECO:0000313" key="7">
    <source>
        <dbReference type="EMBL" id="CAI2386270.1"/>
    </source>
</evidence>
<dbReference type="GO" id="GO:0000978">
    <property type="term" value="F:RNA polymerase II cis-regulatory region sequence-specific DNA binding"/>
    <property type="evidence" value="ECO:0007669"/>
    <property type="project" value="TreeGrafter"/>
</dbReference>
<feature type="domain" description="C2H2-type" evidence="6">
    <location>
        <begin position="324"/>
        <end position="352"/>
    </location>
</feature>
<comment type="caution">
    <text evidence="7">The sequence shown here is derived from an EMBL/GenBank/DDBJ whole genome shotgun (WGS) entry which is preliminary data.</text>
</comment>
<dbReference type="FunFam" id="3.30.160.60:FF:000110">
    <property type="entry name" value="Zinc finger protein-like"/>
    <property type="match status" value="1"/>
</dbReference>
<dbReference type="PROSITE" id="PS00028">
    <property type="entry name" value="ZINC_FINGER_C2H2_1"/>
    <property type="match status" value="3"/>
</dbReference>
<evidence type="ECO:0000256" key="1">
    <source>
        <dbReference type="ARBA" id="ARBA00022723"/>
    </source>
</evidence>
<evidence type="ECO:0000259" key="6">
    <source>
        <dbReference type="PROSITE" id="PS50157"/>
    </source>
</evidence>
<keyword evidence="4" id="KW-0862">Zinc</keyword>
<dbReference type="Gene3D" id="3.30.160.60">
    <property type="entry name" value="Classic Zinc Finger"/>
    <property type="match status" value="2"/>
</dbReference>